<accession>A0ABP4JZG9</accession>
<keyword evidence="2" id="KW-1185">Reference proteome</keyword>
<name>A0ABP4JZG9_9MICO</name>
<evidence type="ECO:0000313" key="1">
    <source>
        <dbReference type="EMBL" id="GAA1491825.1"/>
    </source>
</evidence>
<dbReference type="Proteomes" id="UP001501742">
    <property type="component" value="Unassembled WGS sequence"/>
</dbReference>
<protein>
    <submittedName>
        <fullName evidence="1">Uncharacterized protein</fullName>
    </submittedName>
</protein>
<dbReference type="EMBL" id="BAAAJX010000002">
    <property type="protein sequence ID" value="GAA1491825.1"/>
    <property type="molecule type" value="Genomic_DNA"/>
</dbReference>
<dbReference type="RefSeq" id="WP_204609498.1">
    <property type="nucleotide sequence ID" value="NZ_BAAAJX010000002.1"/>
</dbReference>
<reference evidence="2" key="1">
    <citation type="journal article" date="2019" name="Int. J. Syst. Evol. Microbiol.">
        <title>The Global Catalogue of Microorganisms (GCM) 10K type strain sequencing project: providing services to taxonomists for standard genome sequencing and annotation.</title>
        <authorList>
            <consortium name="The Broad Institute Genomics Platform"/>
            <consortium name="The Broad Institute Genome Sequencing Center for Infectious Disease"/>
            <person name="Wu L."/>
            <person name="Ma J."/>
        </authorList>
    </citation>
    <scope>NUCLEOTIDE SEQUENCE [LARGE SCALE GENOMIC DNA]</scope>
    <source>
        <strain evidence="2">JCM 12140</strain>
    </source>
</reference>
<evidence type="ECO:0000313" key="2">
    <source>
        <dbReference type="Proteomes" id="UP001501742"/>
    </source>
</evidence>
<organism evidence="1 2">
    <name type="scientific">Curtobacterium herbarum</name>
    <dbReference type="NCBI Taxonomy" id="150122"/>
    <lineage>
        <taxon>Bacteria</taxon>
        <taxon>Bacillati</taxon>
        <taxon>Actinomycetota</taxon>
        <taxon>Actinomycetes</taxon>
        <taxon>Micrococcales</taxon>
        <taxon>Microbacteriaceae</taxon>
        <taxon>Curtobacterium</taxon>
    </lineage>
</organism>
<gene>
    <name evidence="1" type="ORF">GCM10009627_01710</name>
</gene>
<sequence length="117" mass="13280">MSFIWATRGRTWGFRFLATEQPGQDPLARYEEAFAGVRDVPATIRRRTGFLAVRFPDPEGRQDRSGRPIPHEFVLTPPLSDSVRSVEDAVAQVWPLVRERYAEVWELPKAPGSVSDV</sequence>
<comment type="caution">
    <text evidence="1">The sequence shown here is derived from an EMBL/GenBank/DDBJ whole genome shotgun (WGS) entry which is preliminary data.</text>
</comment>
<proteinExistence type="predicted"/>